<keyword evidence="1" id="KW-1133">Transmembrane helix</keyword>
<feature type="transmembrane region" description="Helical" evidence="1">
    <location>
        <begin position="36"/>
        <end position="56"/>
    </location>
</feature>
<dbReference type="AlphaFoldDB" id="A0A2T4PXN0"/>
<accession>A0A2T4PXN0</accession>
<evidence type="ECO:0000256" key="1">
    <source>
        <dbReference type="SAM" id="Phobius"/>
    </source>
</evidence>
<feature type="transmembrane region" description="Helical" evidence="1">
    <location>
        <begin position="12"/>
        <end position="30"/>
    </location>
</feature>
<sequence>MKDSLFWKKSFITVYFIVALLSFILFKFYIKTDNMAIYLMVFYLFCLGIASIIINAKQNR</sequence>
<protein>
    <submittedName>
        <fullName evidence="2">Uncharacterized protein</fullName>
    </submittedName>
</protein>
<proteinExistence type="predicted"/>
<organism evidence="2 3">
    <name type="scientific">Staphylococcus warneri</name>
    <dbReference type="NCBI Taxonomy" id="1292"/>
    <lineage>
        <taxon>Bacteria</taxon>
        <taxon>Bacillati</taxon>
        <taxon>Bacillota</taxon>
        <taxon>Bacilli</taxon>
        <taxon>Bacillales</taxon>
        <taxon>Staphylococcaceae</taxon>
        <taxon>Staphylococcus</taxon>
    </lineage>
</organism>
<keyword evidence="1" id="KW-0472">Membrane</keyword>
<comment type="caution">
    <text evidence="2">The sequence shown here is derived from an EMBL/GenBank/DDBJ whole genome shotgun (WGS) entry which is preliminary data.</text>
</comment>
<dbReference type="STRING" id="1194526.A284_09345"/>
<name>A0A2T4PXN0_STAWA</name>
<dbReference type="RefSeq" id="WP_107532974.1">
    <property type="nucleotide sequence ID" value="NZ_JBLGEG010000001.1"/>
</dbReference>
<dbReference type="EMBL" id="PZEV01000061">
    <property type="protein sequence ID" value="PTI49570.1"/>
    <property type="molecule type" value="Genomic_DNA"/>
</dbReference>
<reference evidence="2 3" key="1">
    <citation type="journal article" date="2016" name="Front. Microbiol.">
        <title>Comprehensive Phylogenetic Analysis of Bovine Non-aureus Staphylococci Species Based on Whole-Genome Sequencing.</title>
        <authorList>
            <person name="Naushad S."/>
            <person name="Barkema H.W."/>
            <person name="Luby C."/>
            <person name="Condas L.A."/>
            <person name="Nobrega D.B."/>
            <person name="Carson D.A."/>
            <person name="De Buck J."/>
        </authorList>
    </citation>
    <scope>NUCLEOTIDE SEQUENCE [LARGE SCALE GENOMIC DNA]</scope>
    <source>
        <strain evidence="2 3">SNUC 2993</strain>
    </source>
</reference>
<keyword evidence="1" id="KW-0812">Transmembrane</keyword>
<evidence type="ECO:0000313" key="3">
    <source>
        <dbReference type="Proteomes" id="UP000240717"/>
    </source>
</evidence>
<evidence type="ECO:0000313" key="2">
    <source>
        <dbReference type="EMBL" id="PTI49570.1"/>
    </source>
</evidence>
<gene>
    <name evidence="2" type="ORF">BU085_11805</name>
</gene>
<dbReference type="Proteomes" id="UP000240717">
    <property type="component" value="Unassembled WGS sequence"/>
</dbReference>